<dbReference type="EMBL" id="JBBWWQ010000013">
    <property type="protein sequence ID" value="KAK8933324.1"/>
    <property type="molecule type" value="Genomic_DNA"/>
</dbReference>
<evidence type="ECO:0000313" key="3">
    <source>
        <dbReference type="EMBL" id="KAK8933324.1"/>
    </source>
</evidence>
<keyword evidence="1" id="KW-0732">Signal</keyword>
<comment type="caution">
    <text evidence="3">The sequence shown here is derived from an EMBL/GenBank/DDBJ whole genome shotgun (WGS) entry which is preliminary data.</text>
</comment>
<dbReference type="InterPro" id="IPR040376">
    <property type="entry name" value="At4g28100-like"/>
</dbReference>
<dbReference type="InterPro" id="IPR043891">
    <property type="entry name" value="SPARK"/>
</dbReference>
<proteinExistence type="predicted"/>
<dbReference type="AlphaFoldDB" id="A0AAP0B825"/>
<evidence type="ECO:0000259" key="2">
    <source>
        <dbReference type="Pfam" id="PF19160"/>
    </source>
</evidence>
<gene>
    <name evidence="3" type="ORF">KSP39_PZI015630</name>
</gene>
<dbReference type="PANTHER" id="PTHR34056:SF1">
    <property type="entry name" value="GPI-ANCHORED PROTEIN"/>
    <property type="match status" value="1"/>
</dbReference>
<accession>A0AAP0B825</accession>
<evidence type="ECO:0000256" key="1">
    <source>
        <dbReference type="SAM" id="SignalP"/>
    </source>
</evidence>
<organism evidence="3 4">
    <name type="scientific">Platanthera zijinensis</name>
    <dbReference type="NCBI Taxonomy" id="2320716"/>
    <lineage>
        <taxon>Eukaryota</taxon>
        <taxon>Viridiplantae</taxon>
        <taxon>Streptophyta</taxon>
        <taxon>Embryophyta</taxon>
        <taxon>Tracheophyta</taxon>
        <taxon>Spermatophyta</taxon>
        <taxon>Magnoliopsida</taxon>
        <taxon>Liliopsida</taxon>
        <taxon>Asparagales</taxon>
        <taxon>Orchidaceae</taxon>
        <taxon>Orchidoideae</taxon>
        <taxon>Orchideae</taxon>
        <taxon>Orchidinae</taxon>
        <taxon>Platanthera</taxon>
    </lineage>
</organism>
<dbReference type="Pfam" id="PF19160">
    <property type="entry name" value="SPARK"/>
    <property type="match status" value="1"/>
</dbReference>
<feature type="chain" id="PRO_5043000514" description="SPARK domain-containing protein" evidence="1">
    <location>
        <begin position="21"/>
        <end position="347"/>
    </location>
</feature>
<keyword evidence="4" id="KW-1185">Reference proteome</keyword>
<name>A0AAP0B825_9ASPA</name>
<protein>
    <recommendedName>
        <fullName evidence="2">SPARK domain-containing protein</fullName>
    </recommendedName>
</protein>
<evidence type="ECO:0000313" key="4">
    <source>
        <dbReference type="Proteomes" id="UP001418222"/>
    </source>
</evidence>
<dbReference type="Proteomes" id="UP001418222">
    <property type="component" value="Unassembled WGS sequence"/>
</dbReference>
<reference evidence="3 4" key="1">
    <citation type="journal article" date="2022" name="Nat. Plants">
        <title>Genomes of leafy and leafless Platanthera orchids illuminate the evolution of mycoheterotrophy.</title>
        <authorList>
            <person name="Li M.H."/>
            <person name="Liu K.W."/>
            <person name="Li Z."/>
            <person name="Lu H.C."/>
            <person name="Ye Q.L."/>
            <person name="Zhang D."/>
            <person name="Wang J.Y."/>
            <person name="Li Y.F."/>
            <person name="Zhong Z.M."/>
            <person name="Liu X."/>
            <person name="Yu X."/>
            <person name="Liu D.K."/>
            <person name="Tu X.D."/>
            <person name="Liu B."/>
            <person name="Hao Y."/>
            <person name="Liao X.Y."/>
            <person name="Jiang Y.T."/>
            <person name="Sun W.H."/>
            <person name="Chen J."/>
            <person name="Chen Y.Q."/>
            <person name="Ai Y."/>
            <person name="Zhai J.W."/>
            <person name="Wu S.S."/>
            <person name="Zhou Z."/>
            <person name="Hsiao Y.Y."/>
            <person name="Wu W.L."/>
            <person name="Chen Y.Y."/>
            <person name="Lin Y.F."/>
            <person name="Hsu J.L."/>
            <person name="Li C.Y."/>
            <person name="Wang Z.W."/>
            <person name="Zhao X."/>
            <person name="Zhong W.Y."/>
            <person name="Ma X.K."/>
            <person name="Ma L."/>
            <person name="Huang J."/>
            <person name="Chen G.Z."/>
            <person name="Huang M.Z."/>
            <person name="Huang L."/>
            <person name="Peng D.H."/>
            <person name="Luo Y.B."/>
            <person name="Zou S.Q."/>
            <person name="Chen S.P."/>
            <person name="Lan S."/>
            <person name="Tsai W.C."/>
            <person name="Van de Peer Y."/>
            <person name="Liu Z.J."/>
        </authorList>
    </citation>
    <scope>NUCLEOTIDE SEQUENCE [LARGE SCALE GENOMIC DNA]</scope>
    <source>
        <strain evidence="3">Lor287</strain>
    </source>
</reference>
<feature type="domain" description="SPARK" evidence="2">
    <location>
        <begin position="37"/>
        <end position="194"/>
    </location>
</feature>
<sequence length="347" mass="36064">MIQLLLLLLAAASPLRPILPTDSPPTITASRDHPGAADSCPLDLPEDFFRGVSAACTDAAASFSDLCCPALAAWLYTAYSTAALETRVQPSSTRSYDELPVLPGDSEPCAAAAEAALRARGIKIPGSNDTCGAASCACGVGLHPLQCEGPFVVAGGGEGRWVPKDGVAGRLEVGCSQPAAAGCTRCLTALYQMTTILTLAQHMQCWARHVPSIGVATMYIISESGTSRQIALPVASKLRSKEKGKGGGIDGEDSKGGRECQLMGLTWLLSTNRTRYLPTAAYVIRAFRAADAGGRYPATCSVAGDIPLPVGYEQLLGTGSFIAARGSSTAAASAVFRFLPVMCFFLI</sequence>
<dbReference type="PANTHER" id="PTHR34056">
    <property type="entry name" value="GPI-ANCHORED PROTEIN"/>
    <property type="match status" value="1"/>
</dbReference>
<feature type="signal peptide" evidence="1">
    <location>
        <begin position="1"/>
        <end position="20"/>
    </location>
</feature>